<feature type="transmembrane region" description="Helical" evidence="11">
    <location>
        <begin position="12"/>
        <end position="31"/>
    </location>
</feature>
<evidence type="ECO:0000256" key="1">
    <source>
        <dbReference type="ARBA" id="ARBA00004162"/>
    </source>
</evidence>
<evidence type="ECO:0000256" key="6">
    <source>
        <dbReference type="ARBA" id="ARBA00022927"/>
    </source>
</evidence>
<name>A0ABQ4BB29_9ACTN</name>
<sequence>MPLYLAESASGNPLGLFLPFILIIGVMYFLMIRPQQKKRREAMEMQNKIGPGDEIVTIGGLHGTVVGVADDVVTLEIAPDVQVRFARPAIARVLTRADEPVAEESVTDESEAEEPVVAEPSVEEPVNPVVDVRKKD</sequence>
<evidence type="ECO:0000313" key="12">
    <source>
        <dbReference type="EMBL" id="GIE67906.1"/>
    </source>
</evidence>
<feature type="compositionally biased region" description="Acidic residues" evidence="10">
    <location>
        <begin position="100"/>
        <end position="116"/>
    </location>
</feature>
<evidence type="ECO:0000256" key="4">
    <source>
        <dbReference type="ARBA" id="ARBA00022475"/>
    </source>
</evidence>
<keyword evidence="8" id="KW-0811">Translocation</keyword>
<dbReference type="Proteomes" id="UP000624709">
    <property type="component" value="Unassembled WGS sequence"/>
</dbReference>
<comment type="subcellular location">
    <subcellularLocation>
        <location evidence="1">Cell membrane</location>
        <topology evidence="1">Single-pass membrane protein</topology>
    </subcellularLocation>
</comment>
<keyword evidence="4" id="KW-1003">Cell membrane</keyword>
<comment type="similarity">
    <text evidence="2">Belongs to the YajC family.</text>
</comment>
<feature type="region of interest" description="Disordered" evidence="10">
    <location>
        <begin position="99"/>
        <end position="136"/>
    </location>
</feature>
<evidence type="ECO:0000313" key="13">
    <source>
        <dbReference type="Proteomes" id="UP000624709"/>
    </source>
</evidence>
<comment type="caution">
    <text evidence="12">The sequence shown here is derived from an EMBL/GenBank/DDBJ whole genome shotgun (WGS) entry which is preliminary data.</text>
</comment>
<evidence type="ECO:0000256" key="9">
    <source>
        <dbReference type="ARBA" id="ARBA00023136"/>
    </source>
</evidence>
<dbReference type="PANTHER" id="PTHR33909:SF1">
    <property type="entry name" value="SEC TRANSLOCON ACCESSORY COMPLEX SUBUNIT YAJC"/>
    <property type="match status" value="1"/>
</dbReference>
<dbReference type="PANTHER" id="PTHR33909">
    <property type="entry name" value="SEC TRANSLOCON ACCESSORY COMPLEX SUBUNIT YAJC"/>
    <property type="match status" value="1"/>
</dbReference>
<accession>A0ABQ4BB29</accession>
<dbReference type="RefSeq" id="WP_373873005.1">
    <property type="nucleotide sequence ID" value="NZ_BAAATY010000031.1"/>
</dbReference>
<organism evidence="12 13">
    <name type="scientific">Actinoplanes palleronii</name>
    <dbReference type="NCBI Taxonomy" id="113570"/>
    <lineage>
        <taxon>Bacteria</taxon>
        <taxon>Bacillati</taxon>
        <taxon>Actinomycetota</taxon>
        <taxon>Actinomycetes</taxon>
        <taxon>Micromonosporales</taxon>
        <taxon>Micromonosporaceae</taxon>
        <taxon>Actinoplanes</taxon>
    </lineage>
</organism>
<dbReference type="NCBIfam" id="TIGR00739">
    <property type="entry name" value="yajC"/>
    <property type="match status" value="1"/>
</dbReference>
<keyword evidence="5 11" id="KW-0812">Transmembrane</keyword>
<evidence type="ECO:0000256" key="10">
    <source>
        <dbReference type="SAM" id="MobiDB-lite"/>
    </source>
</evidence>
<dbReference type="PRINTS" id="PR01853">
    <property type="entry name" value="YAJCTRNLCASE"/>
</dbReference>
<proteinExistence type="inferred from homology"/>
<evidence type="ECO:0000256" key="8">
    <source>
        <dbReference type="ARBA" id="ARBA00023010"/>
    </source>
</evidence>
<feature type="compositionally biased region" description="Low complexity" evidence="10">
    <location>
        <begin position="117"/>
        <end position="130"/>
    </location>
</feature>
<evidence type="ECO:0000256" key="7">
    <source>
        <dbReference type="ARBA" id="ARBA00022989"/>
    </source>
</evidence>
<keyword evidence="13" id="KW-1185">Reference proteome</keyword>
<dbReference type="SMART" id="SM01323">
    <property type="entry name" value="YajC"/>
    <property type="match status" value="1"/>
</dbReference>
<protein>
    <recommendedName>
        <fullName evidence="14">Preprotein translocase subunit YajC</fullName>
    </recommendedName>
</protein>
<evidence type="ECO:0000256" key="3">
    <source>
        <dbReference type="ARBA" id="ARBA00022448"/>
    </source>
</evidence>
<evidence type="ECO:0008006" key="14">
    <source>
        <dbReference type="Google" id="ProtNLM"/>
    </source>
</evidence>
<evidence type="ECO:0000256" key="11">
    <source>
        <dbReference type="SAM" id="Phobius"/>
    </source>
</evidence>
<dbReference type="EMBL" id="BOMS01000053">
    <property type="protein sequence ID" value="GIE67906.1"/>
    <property type="molecule type" value="Genomic_DNA"/>
</dbReference>
<keyword evidence="9 11" id="KW-0472">Membrane</keyword>
<keyword evidence="6" id="KW-0653">Protein transport</keyword>
<evidence type="ECO:0000256" key="5">
    <source>
        <dbReference type="ARBA" id="ARBA00022692"/>
    </source>
</evidence>
<gene>
    <name evidence="12" type="ORF">Apa02nite_040140</name>
</gene>
<reference evidence="12 13" key="1">
    <citation type="submission" date="2021-01" db="EMBL/GenBank/DDBJ databases">
        <title>Whole genome shotgun sequence of Actinoplanes palleronii NBRC 14916.</title>
        <authorList>
            <person name="Komaki H."/>
            <person name="Tamura T."/>
        </authorList>
    </citation>
    <scope>NUCLEOTIDE SEQUENCE [LARGE SCALE GENOMIC DNA]</scope>
    <source>
        <strain evidence="12 13">NBRC 14916</strain>
    </source>
</reference>
<evidence type="ECO:0000256" key="2">
    <source>
        <dbReference type="ARBA" id="ARBA00006742"/>
    </source>
</evidence>
<keyword evidence="7 11" id="KW-1133">Transmembrane helix</keyword>
<keyword evidence="3" id="KW-0813">Transport</keyword>
<dbReference type="InterPro" id="IPR003849">
    <property type="entry name" value="Preprotein_translocase_YajC"/>
</dbReference>
<dbReference type="Pfam" id="PF02699">
    <property type="entry name" value="YajC"/>
    <property type="match status" value="1"/>
</dbReference>